<evidence type="ECO:0000313" key="4">
    <source>
        <dbReference type="Proteomes" id="UP000186551"/>
    </source>
</evidence>
<keyword evidence="2" id="KW-1133">Transmembrane helix</keyword>
<dbReference type="RefSeq" id="WP_073852588.1">
    <property type="nucleotide sequence ID" value="NZ_LVWA01000005.1"/>
</dbReference>
<reference evidence="3 4" key="1">
    <citation type="submission" date="2016-03" db="EMBL/GenBank/DDBJ databases">
        <title>Genome sequence of Pontibacter sp. nov., of the family cytophagaceae, isolated from marine sediment of the Yellow Sea, China.</title>
        <authorList>
            <person name="Zhang G."/>
            <person name="Zhang R."/>
        </authorList>
    </citation>
    <scope>NUCLEOTIDE SEQUENCE [LARGE SCALE GENOMIC DNA]</scope>
    <source>
        <strain evidence="3 4">S10-8</strain>
    </source>
</reference>
<dbReference type="EMBL" id="LVWA01000005">
    <property type="protein sequence ID" value="OKL40487.1"/>
    <property type="molecule type" value="Genomic_DNA"/>
</dbReference>
<accession>A0A1Q5PE48</accession>
<sequence>MENNTSQNQNNNKNSNSNNSGGSQQKGGQKKEGSVMQLLQPHDMSKTVESALHVFQGRHEKLPDLMQDLGHIIVKTARRLTTTQLILATGALTIGAILVARYSSEDDAYAYEED</sequence>
<keyword evidence="2" id="KW-0472">Membrane</keyword>
<feature type="transmembrane region" description="Helical" evidence="2">
    <location>
        <begin position="85"/>
        <end position="104"/>
    </location>
</feature>
<comment type="caution">
    <text evidence="3">The sequence shown here is derived from an EMBL/GenBank/DDBJ whole genome shotgun (WGS) entry which is preliminary data.</text>
</comment>
<gene>
    <name evidence="3" type="ORF">A3841_19510</name>
</gene>
<dbReference type="AlphaFoldDB" id="A0A1Q5PE48"/>
<keyword evidence="4" id="KW-1185">Reference proteome</keyword>
<evidence type="ECO:0000313" key="3">
    <source>
        <dbReference type="EMBL" id="OKL40487.1"/>
    </source>
</evidence>
<evidence type="ECO:0008006" key="5">
    <source>
        <dbReference type="Google" id="ProtNLM"/>
    </source>
</evidence>
<evidence type="ECO:0000256" key="1">
    <source>
        <dbReference type="SAM" id="MobiDB-lite"/>
    </source>
</evidence>
<dbReference type="STRING" id="1797110.A3841_19510"/>
<organism evidence="3 4">
    <name type="scientific">Pontibacter flavimaris</name>
    <dbReference type="NCBI Taxonomy" id="1797110"/>
    <lineage>
        <taxon>Bacteria</taxon>
        <taxon>Pseudomonadati</taxon>
        <taxon>Bacteroidota</taxon>
        <taxon>Cytophagia</taxon>
        <taxon>Cytophagales</taxon>
        <taxon>Hymenobacteraceae</taxon>
        <taxon>Pontibacter</taxon>
    </lineage>
</organism>
<protein>
    <recommendedName>
        <fullName evidence="5">Recombination associated protein RdgC</fullName>
    </recommendedName>
</protein>
<dbReference type="OrthoDB" id="853992at2"/>
<feature type="compositionally biased region" description="Low complexity" evidence="1">
    <location>
        <begin position="1"/>
        <end position="27"/>
    </location>
</feature>
<evidence type="ECO:0000256" key="2">
    <source>
        <dbReference type="SAM" id="Phobius"/>
    </source>
</evidence>
<dbReference type="Proteomes" id="UP000186551">
    <property type="component" value="Unassembled WGS sequence"/>
</dbReference>
<name>A0A1Q5PE48_9BACT</name>
<keyword evidence="2" id="KW-0812">Transmembrane</keyword>
<feature type="region of interest" description="Disordered" evidence="1">
    <location>
        <begin position="1"/>
        <end position="41"/>
    </location>
</feature>
<proteinExistence type="predicted"/>